<evidence type="ECO:0000256" key="10">
    <source>
        <dbReference type="ARBA" id="ARBA00048312"/>
    </source>
</evidence>
<comment type="similarity">
    <text evidence="2 11">Belongs to the protein kinase superfamily. CMGC Ser/Thr protein kinase family. MAP kinase subfamily.</text>
</comment>
<evidence type="ECO:0000256" key="2">
    <source>
        <dbReference type="ARBA" id="ARBA00008832"/>
    </source>
</evidence>
<proteinExistence type="inferred from homology"/>
<dbReference type="PANTHER" id="PTHR24055">
    <property type="entry name" value="MITOGEN-ACTIVATED PROTEIN KINASE"/>
    <property type="match status" value="1"/>
</dbReference>
<dbReference type="PROSITE" id="PS50011">
    <property type="entry name" value="PROTEIN_KINASE_DOM"/>
    <property type="match status" value="1"/>
</dbReference>
<organism evidence="13">
    <name type="scientific">Wuchereria bancrofti</name>
    <dbReference type="NCBI Taxonomy" id="6293"/>
    <lineage>
        <taxon>Eukaryota</taxon>
        <taxon>Metazoa</taxon>
        <taxon>Ecdysozoa</taxon>
        <taxon>Nematoda</taxon>
        <taxon>Chromadorea</taxon>
        <taxon>Rhabditida</taxon>
        <taxon>Spirurina</taxon>
        <taxon>Spiruromorpha</taxon>
        <taxon>Filarioidea</taxon>
        <taxon>Onchocercidae</taxon>
        <taxon>Wuchereria</taxon>
    </lineage>
</organism>
<dbReference type="STRING" id="6293.A0A1I8EZF7"/>
<dbReference type="GO" id="GO:0106310">
    <property type="term" value="F:protein serine kinase activity"/>
    <property type="evidence" value="ECO:0007669"/>
    <property type="project" value="UniProtKB-UniRule"/>
</dbReference>
<evidence type="ECO:0000256" key="5">
    <source>
        <dbReference type="ARBA" id="ARBA00022679"/>
    </source>
</evidence>
<dbReference type="Gene3D" id="3.30.200.20">
    <property type="entry name" value="Phosphorylase Kinase, domain 1"/>
    <property type="match status" value="1"/>
</dbReference>
<dbReference type="Pfam" id="PF00069">
    <property type="entry name" value="Pkinase"/>
    <property type="match status" value="1"/>
</dbReference>
<dbReference type="InterPro" id="IPR003527">
    <property type="entry name" value="MAP_kinase_CS"/>
</dbReference>
<dbReference type="SUPFAM" id="SSF56112">
    <property type="entry name" value="Protein kinase-like (PK-like)"/>
    <property type="match status" value="1"/>
</dbReference>
<protein>
    <recommendedName>
        <fullName evidence="11">Stress-activated protein kinase JNK</fullName>
        <ecNumber evidence="11">2.7.11.24</ecNumber>
    </recommendedName>
</protein>
<dbReference type="PRINTS" id="PR01772">
    <property type="entry name" value="JNKMAPKINASE"/>
</dbReference>
<comment type="catalytic activity">
    <reaction evidence="9">
        <text>L-threonyl-[protein] + ATP = O-phospho-L-threonyl-[protein] + ADP + H(+)</text>
        <dbReference type="Rhea" id="RHEA:46608"/>
        <dbReference type="Rhea" id="RHEA-COMP:11060"/>
        <dbReference type="Rhea" id="RHEA-COMP:11605"/>
        <dbReference type="ChEBI" id="CHEBI:15378"/>
        <dbReference type="ChEBI" id="CHEBI:30013"/>
        <dbReference type="ChEBI" id="CHEBI:30616"/>
        <dbReference type="ChEBI" id="CHEBI:61977"/>
        <dbReference type="ChEBI" id="CHEBI:456216"/>
        <dbReference type="EC" id="2.7.11.24"/>
    </reaction>
</comment>
<dbReference type="FunFam" id="1.10.510.10:FF:000624">
    <property type="entry name" value="Mitogen-activated protein kinase"/>
    <property type="match status" value="1"/>
</dbReference>
<dbReference type="AlphaFoldDB" id="A0A1I8EZF7"/>
<evidence type="ECO:0000256" key="3">
    <source>
        <dbReference type="ARBA" id="ARBA00022527"/>
    </source>
</evidence>
<dbReference type="FunFam" id="3.30.200.20:FF:000028">
    <property type="entry name" value="Mitogen-activated protein kinase"/>
    <property type="match status" value="1"/>
</dbReference>
<evidence type="ECO:0000256" key="7">
    <source>
        <dbReference type="ARBA" id="ARBA00022777"/>
    </source>
</evidence>
<dbReference type="GO" id="GO:0005524">
    <property type="term" value="F:ATP binding"/>
    <property type="evidence" value="ECO:0007669"/>
    <property type="project" value="UniProtKB-UniRule"/>
</dbReference>
<evidence type="ECO:0000256" key="8">
    <source>
        <dbReference type="ARBA" id="ARBA00022840"/>
    </source>
</evidence>
<dbReference type="EC" id="2.7.11.24" evidence="11"/>
<comment type="function">
    <text evidence="11">Responds to activation by environmental stress and pro-inflammatory cytokines by phosphorylating a number of transcription factors, and thus regulates transcriptional activity.</text>
</comment>
<comment type="catalytic activity">
    <reaction evidence="10">
        <text>L-seryl-[protein] + ATP = O-phospho-L-seryl-[protein] + ADP + H(+)</text>
        <dbReference type="Rhea" id="RHEA:17989"/>
        <dbReference type="Rhea" id="RHEA-COMP:9863"/>
        <dbReference type="Rhea" id="RHEA-COMP:11604"/>
        <dbReference type="ChEBI" id="CHEBI:15378"/>
        <dbReference type="ChEBI" id="CHEBI:29999"/>
        <dbReference type="ChEBI" id="CHEBI:30616"/>
        <dbReference type="ChEBI" id="CHEBI:83421"/>
        <dbReference type="ChEBI" id="CHEBI:456216"/>
        <dbReference type="EC" id="2.7.11.24"/>
    </reaction>
</comment>
<evidence type="ECO:0000256" key="11">
    <source>
        <dbReference type="RuleBase" id="RU368052"/>
    </source>
</evidence>
<dbReference type="SMART" id="SM00220">
    <property type="entry name" value="S_TKc"/>
    <property type="match status" value="1"/>
</dbReference>
<evidence type="ECO:0000313" key="13">
    <source>
        <dbReference type="WBParaSite" id="maker-PairedContig_755-snap-gene-0.11-mRNA-1"/>
    </source>
</evidence>
<dbReference type="PROSITE" id="PS00108">
    <property type="entry name" value="PROTEIN_KINASE_ST"/>
    <property type="match status" value="1"/>
</dbReference>
<evidence type="ECO:0000259" key="12">
    <source>
        <dbReference type="PROSITE" id="PS50011"/>
    </source>
</evidence>
<dbReference type="GO" id="GO:0004707">
    <property type="term" value="F:MAP kinase activity"/>
    <property type="evidence" value="ECO:0007669"/>
    <property type="project" value="UniProtKB-UniRule"/>
</dbReference>
<keyword evidence="8 11" id="KW-0067">ATP-binding</keyword>
<dbReference type="InterPro" id="IPR050117">
    <property type="entry name" value="MAPK"/>
</dbReference>
<comment type="subcellular location">
    <subcellularLocation>
        <location evidence="11">Cytoplasm</location>
    </subcellularLocation>
</comment>
<dbReference type="InterPro" id="IPR008351">
    <property type="entry name" value="MAPK_JNK"/>
</dbReference>
<evidence type="ECO:0000256" key="9">
    <source>
        <dbReference type="ARBA" id="ARBA00047592"/>
    </source>
</evidence>
<dbReference type="InterPro" id="IPR000719">
    <property type="entry name" value="Prot_kinase_dom"/>
</dbReference>
<keyword evidence="6 11" id="KW-0547">Nucleotide-binding</keyword>
<feature type="domain" description="Protein kinase" evidence="12">
    <location>
        <begin position="36"/>
        <end position="333"/>
    </location>
</feature>
<keyword evidence="3 11" id="KW-0723">Serine/threonine-protein kinase</keyword>
<dbReference type="InterPro" id="IPR008271">
    <property type="entry name" value="Ser/Thr_kinase_AS"/>
</dbReference>
<evidence type="ECO:0000256" key="1">
    <source>
        <dbReference type="ARBA" id="ARBA00001946"/>
    </source>
</evidence>
<keyword evidence="7 11" id="KW-0418">Kinase</keyword>
<evidence type="ECO:0000256" key="4">
    <source>
        <dbReference type="ARBA" id="ARBA00022553"/>
    </source>
</evidence>
<sequence length="394" mass="46002">MQTLPITVMSFNARLFHQIKVEGRSTDALFTVPKQYTNLSYLSTGAQGIVVKAYDTIAQEQVAIKKIIHPFLTTMTARRTYREFVLLTTMKHPNIILFKNAFTPHQSLEDFDDIYVVMELMNYNLSQVIKQLKLDNKNLSYFTYQMIVAIKYMHRSGIIHRDLKPSNIVINDKCILKILDFGLARKIETGERMTVYVVTRYYRAPEVILGLPYDEKVDVWAIGCILAEMINRKTLFPGTDRLDQWNKIIKILGTPSQEFINKLEHHTKNFVKSKGHNDPLPFEEIFPDECFIGNYSKAPQLCASVARDLLFKMLQIDPEKRISIDEAVRHPYVNLWFRDEEWNVPLPENRYDANNDLIDLPINSWKELLFKEVKRCEEEHSSKNTNSDIINNFK</sequence>
<dbReference type="GO" id="GO:0005737">
    <property type="term" value="C:cytoplasm"/>
    <property type="evidence" value="ECO:0007669"/>
    <property type="project" value="UniProtKB-SubCell"/>
</dbReference>
<dbReference type="InterPro" id="IPR011009">
    <property type="entry name" value="Kinase-like_dom_sf"/>
</dbReference>
<keyword evidence="11" id="KW-0460">Magnesium</keyword>
<accession>A0A1I8EZF7</accession>
<name>A0A1I8EZF7_WUCBA</name>
<keyword evidence="4 11" id="KW-0597">Phosphoprotein</keyword>
<reference evidence="13" key="1">
    <citation type="submission" date="2016-11" db="UniProtKB">
        <authorList>
            <consortium name="WormBaseParasite"/>
        </authorList>
    </citation>
    <scope>IDENTIFICATION</scope>
    <source>
        <strain evidence="13">pt0022</strain>
    </source>
</reference>
<keyword evidence="5 11" id="KW-0808">Transferase</keyword>
<dbReference type="Gene3D" id="1.10.510.10">
    <property type="entry name" value="Transferase(Phosphotransferase) domain 1"/>
    <property type="match status" value="1"/>
</dbReference>
<dbReference type="WBParaSite" id="maker-PairedContig_755-snap-gene-0.11-mRNA-1">
    <property type="protein sequence ID" value="maker-PairedContig_755-snap-gene-0.11-mRNA-1"/>
    <property type="gene ID" value="maker-PairedContig_755-snap-gene-0.11"/>
</dbReference>
<evidence type="ECO:0000256" key="6">
    <source>
        <dbReference type="ARBA" id="ARBA00022741"/>
    </source>
</evidence>
<dbReference type="PROSITE" id="PS01351">
    <property type="entry name" value="MAPK"/>
    <property type="match status" value="1"/>
</dbReference>
<comment type="cofactor">
    <cofactor evidence="1 11">
        <name>Mg(2+)</name>
        <dbReference type="ChEBI" id="CHEBI:18420"/>
    </cofactor>
</comment>